<protein>
    <submittedName>
        <fullName evidence="1">Uncharacterized protein</fullName>
    </submittedName>
</protein>
<feature type="non-terminal residue" evidence="1">
    <location>
        <position position="41"/>
    </location>
</feature>
<accession>A0ABU0EL34</accession>
<comment type="caution">
    <text evidence="1">The sequence shown here is derived from an EMBL/GenBank/DDBJ whole genome shotgun (WGS) entry which is preliminary data.</text>
</comment>
<dbReference type="EMBL" id="JAUSVB010000012">
    <property type="protein sequence ID" value="MDQ0376006.1"/>
    <property type="molecule type" value="Genomic_DNA"/>
</dbReference>
<keyword evidence="2" id="KW-1185">Reference proteome</keyword>
<gene>
    <name evidence="1" type="ORF">J2X26_004352</name>
</gene>
<name>A0ABU0EL34_9CELL</name>
<organism evidence="1 2">
    <name type="scientific">Cellulomonas humilata</name>
    <dbReference type="NCBI Taxonomy" id="144055"/>
    <lineage>
        <taxon>Bacteria</taxon>
        <taxon>Bacillati</taxon>
        <taxon>Actinomycetota</taxon>
        <taxon>Actinomycetes</taxon>
        <taxon>Micrococcales</taxon>
        <taxon>Cellulomonadaceae</taxon>
        <taxon>Cellulomonas</taxon>
    </lineage>
</organism>
<proteinExistence type="predicted"/>
<dbReference type="Proteomes" id="UP001239626">
    <property type="component" value="Unassembled WGS sequence"/>
</dbReference>
<evidence type="ECO:0000313" key="1">
    <source>
        <dbReference type="EMBL" id="MDQ0376006.1"/>
    </source>
</evidence>
<evidence type="ECO:0000313" key="2">
    <source>
        <dbReference type="Proteomes" id="UP001239626"/>
    </source>
</evidence>
<reference evidence="1 2" key="1">
    <citation type="submission" date="2023-07" db="EMBL/GenBank/DDBJ databases">
        <title>Sorghum-associated microbial communities from plants grown in Nebraska, USA.</title>
        <authorList>
            <person name="Schachtman D."/>
        </authorList>
    </citation>
    <scope>NUCLEOTIDE SEQUENCE [LARGE SCALE GENOMIC DNA]</scope>
    <source>
        <strain evidence="1 2">BE332</strain>
    </source>
</reference>
<sequence>MKRVLGWLGASAAVVGVVAVALAGGGAAVAADGVGSEVQSS</sequence>